<dbReference type="EMBL" id="LNQE01001201">
    <property type="protein sequence ID" value="KUG20350.1"/>
    <property type="molecule type" value="Genomic_DNA"/>
</dbReference>
<evidence type="ECO:0000256" key="3">
    <source>
        <dbReference type="ARBA" id="ARBA00023004"/>
    </source>
</evidence>
<dbReference type="InterPro" id="IPR017896">
    <property type="entry name" value="4Fe4S_Fe-S-bd"/>
</dbReference>
<dbReference type="Gene3D" id="3.30.70.20">
    <property type="match status" value="1"/>
</dbReference>
<dbReference type="InterPro" id="IPR007160">
    <property type="entry name" value="DUF362"/>
</dbReference>
<protein>
    <submittedName>
        <fullName evidence="6">Iron-sulfur cluster-binding protein</fullName>
    </submittedName>
</protein>
<dbReference type="AlphaFoldDB" id="A0A0W8FI05"/>
<keyword evidence="1" id="KW-0004">4Fe-4S</keyword>
<feature type="domain" description="4Fe-4S ferredoxin-type" evidence="5">
    <location>
        <begin position="390"/>
        <end position="418"/>
    </location>
</feature>
<evidence type="ECO:0000259" key="5">
    <source>
        <dbReference type="PROSITE" id="PS51379"/>
    </source>
</evidence>
<feature type="domain" description="4Fe-4S ferredoxin-type" evidence="5">
    <location>
        <begin position="360"/>
        <end position="389"/>
    </location>
</feature>
<evidence type="ECO:0000313" key="6">
    <source>
        <dbReference type="EMBL" id="KUG20350.1"/>
    </source>
</evidence>
<dbReference type="SUPFAM" id="SSF54862">
    <property type="entry name" value="4Fe-4S ferredoxins"/>
    <property type="match status" value="1"/>
</dbReference>
<dbReference type="GO" id="GO:0051539">
    <property type="term" value="F:4 iron, 4 sulfur cluster binding"/>
    <property type="evidence" value="ECO:0007669"/>
    <property type="project" value="UniProtKB-KW"/>
</dbReference>
<accession>A0A0W8FI05</accession>
<dbReference type="PANTHER" id="PTHR24960">
    <property type="entry name" value="PHOTOSYSTEM I IRON-SULFUR CENTER-RELATED"/>
    <property type="match status" value="1"/>
</dbReference>
<gene>
    <name evidence="6" type="ORF">ASZ90_009912</name>
</gene>
<organism evidence="6">
    <name type="scientific">hydrocarbon metagenome</name>
    <dbReference type="NCBI Taxonomy" id="938273"/>
    <lineage>
        <taxon>unclassified sequences</taxon>
        <taxon>metagenomes</taxon>
        <taxon>ecological metagenomes</taxon>
    </lineage>
</organism>
<reference evidence="6" key="1">
    <citation type="journal article" date="2015" name="Proc. Natl. Acad. Sci. U.S.A.">
        <title>Networks of energetic and metabolic interactions define dynamics in microbial communities.</title>
        <authorList>
            <person name="Embree M."/>
            <person name="Liu J.K."/>
            <person name="Al-Bassam M.M."/>
            <person name="Zengler K."/>
        </authorList>
    </citation>
    <scope>NUCLEOTIDE SEQUENCE</scope>
</reference>
<sequence>MGAAGNLYHIVASLSLQPDGRHGRISRHSPAVQRESMGGAVKRVVSVVRCDDYDCEDVCTAVRRSIDLIGGIGAFASPGQTVLVKPNLLAGSPPETCVTTHPAVVYAVAECLRDHGCRVIIGDSPGAGMPYREATLRRAYAASGYDRVAEELGVGLNLDTGHEIVSFPEGQVMKRFSIINPALEADAIAVLSKAKTHNWTRMTGAAKNLFGLIPGLEKPGFHFRFQDEESFSAMLVDLNELMRPRLQIMDAVIGMEGDGPHSGTPRKIGAILASDDYTAMDVATARLIGMDPLEIATIAHAVRRGLVREDLGGITFLGEPLEEFVVDDYRKPSTYRGKGRILRHNSLLRLTRFFGRLYALQPEIRKDVCVGCGRCERACPVDAITMADGRAVIDLRRCIRCYCCHEMCSDHAIRLERSRIGRLIAGLAEGG</sequence>
<evidence type="ECO:0000256" key="1">
    <source>
        <dbReference type="ARBA" id="ARBA00022485"/>
    </source>
</evidence>
<name>A0A0W8FI05_9ZZZZ</name>
<dbReference type="InterPro" id="IPR017900">
    <property type="entry name" value="4Fe4S_Fe_S_CS"/>
</dbReference>
<evidence type="ECO:0000256" key="4">
    <source>
        <dbReference type="ARBA" id="ARBA00023014"/>
    </source>
</evidence>
<dbReference type="PANTHER" id="PTHR24960:SF76">
    <property type="entry name" value="4FE-4S FERREDOXIN-TYPE DOMAIN-CONTAINING PROTEIN"/>
    <property type="match status" value="1"/>
</dbReference>
<comment type="caution">
    <text evidence="6">The sequence shown here is derived from an EMBL/GenBank/DDBJ whole genome shotgun (WGS) entry which is preliminary data.</text>
</comment>
<dbReference type="PROSITE" id="PS00198">
    <property type="entry name" value="4FE4S_FER_1"/>
    <property type="match status" value="1"/>
</dbReference>
<evidence type="ECO:0000256" key="2">
    <source>
        <dbReference type="ARBA" id="ARBA00022723"/>
    </source>
</evidence>
<dbReference type="PROSITE" id="PS51379">
    <property type="entry name" value="4FE4S_FER_2"/>
    <property type="match status" value="2"/>
</dbReference>
<keyword evidence="2" id="KW-0479">Metal-binding</keyword>
<dbReference type="Pfam" id="PF00037">
    <property type="entry name" value="Fer4"/>
    <property type="match status" value="1"/>
</dbReference>
<proteinExistence type="predicted"/>
<dbReference type="GO" id="GO:0046872">
    <property type="term" value="F:metal ion binding"/>
    <property type="evidence" value="ECO:0007669"/>
    <property type="project" value="UniProtKB-KW"/>
</dbReference>
<keyword evidence="3" id="KW-0408">Iron</keyword>
<keyword evidence="4" id="KW-0411">Iron-sulfur</keyword>
<dbReference type="Pfam" id="PF04015">
    <property type="entry name" value="DUF362"/>
    <property type="match status" value="1"/>
</dbReference>
<dbReference type="InterPro" id="IPR050157">
    <property type="entry name" value="PSI_iron-sulfur_center"/>
</dbReference>